<reference evidence="13 14" key="1">
    <citation type="journal article" date="2023" name="BMC Biol.">
        <title>The compact genome of the sponge Oopsacas minuta (Hexactinellida) is lacking key metazoan core genes.</title>
        <authorList>
            <person name="Santini S."/>
            <person name="Schenkelaars Q."/>
            <person name="Jourda C."/>
            <person name="Duchesne M."/>
            <person name="Belahbib H."/>
            <person name="Rocher C."/>
            <person name="Selva M."/>
            <person name="Riesgo A."/>
            <person name="Vervoort M."/>
            <person name="Leys S.P."/>
            <person name="Kodjabachian L."/>
            <person name="Le Bivic A."/>
            <person name="Borchiellini C."/>
            <person name="Claverie J.M."/>
            <person name="Renard E."/>
        </authorList>
    </citation>
    <scope>NUCLEOTIDE SEQUENCE [LARGE SCALE GENOMIC DNA]</scope>
    <source>
        <strain evidence="13">SPO-2</strain>
    </source>
</reference>
<comment type="catalytic activity">
    <reaction evidence="11">
        <text>guanosine 3',5'-bis(diphosphate) + H2O = GDP + diphosphate + H(+)</text>
        <dbReference type="Rhea" id="RHEA:14253"/>
        <dbReference type="ChEBI" id="CHEBI:15377"/>
        <dbReference type="ChEBI" id="CHEBI:15378"/>
        <dbReference type="ChEBI" id="CHEBI:33019"/>
        <dbReference type="ChEBI" id="CHEBI:58189"/>
        <dbReference type="ChEBI" id="CHEBI:77828"/>
        <dbReference type="EC" id="3.1.7.2"/>
    </reaction>
</comment>
<gene>
    <name evidence="13" type="ORF">LOD99_1377</name>
</gene>
<evidence type="ECO:0000256" key="11">
    <source>
        <dbReference type="ARBA" id="ARBA00047968"/>
    </source>
</evidence>
<evidence type="ECO:0000256" key="7">
    <source>
        <dbReference type="ARBA" id="ARBA00038354"/>
    </source>
</evidence>
<keyword evidence="14" id="KW-1185">Reference proteome</keyword>
<evidence type="ECO:0000259" key="12">
    <source>
        <dbReference type="SMART" id="SM00471"/>
    </source>
</evidence>
<dbReference type="CDD" id="cd00077">
    <property type="entry name" value="HDc"/>
    <property type="match status" value="1"/>
</dbReference>
<comment type="caution">
    <text evidence="13">The sequence shown here is derived from an EMBL/GenBank/DDBJ whole genome shotgun (WGS) entry which is preliminary data.</text>
</comment>
<evidence type="ECO:0000256" key="1">
    <source>
        <dbReference type="ARBA" id="ARBA00001936"/>
    </source>
</evidence>
<comment type="function">
    <text evidence="6">ppGpp hydrolyzing enzyme involved in starvation response.</text>
</comment>
<evidence type="ECO:0000313" key="14">
    <source>
        <dbReference type="Proteomes" id="UP001165289"/>
    </source>
</evidence>
<dbReference type="AlphaFoldDB" id="A0AAV7K5Q1"/>
<dbReference type="InterPro" id="IPR052194">
    <property type="entry name" value="MESH1"/>
</dbReference>
<dbReference type="Pfam" id="PF13328">
    <property type="entry name" value="HD_4"/>
    <property type="match status" value="1"/>
</dbReference>
<dbReference type="SUPFAM" id="SSF109604">
    <property type="entry name" value="HD-domain/PDEase-like"/>
    <property type="match status" value="1"/>
</dbReference>
<dbReference type="PANTHER" id="PTHR46246:SF1">
    <property type="entry name" value="GUANOSINE-3',5'-BIS(DIPHOSPHATE) 3'-PYROPHOSPHOHYDROLASE MESH1"/>
    <property type="match status" value="1"/>
</dbReference>
<keyword evidence="4" id="KW-0464">Manganese</keyword>
<dbReference type="SMART" id="SM00471">
    <property type="entry name" value="HDc"/>
    <property type="match status" value="1"/>
</dbReference>
<dbReference type="Gene3D" id="1.10.3210.10">
    <property type="entry name" value="Hypothetical protein af1432"/>
    <property type="match status" value="1"/>
</dbReference>
<keyword evidence="2" id="KW-0479">Metal-binding</keyword>
<accession>A0AAV7K5Q1</accession>
<dbReference type="Proteomes" id="UP001165289">
    <property type="component" value="Unassembled WGS sequence"/>
</dbReference>
<dbReference type="PANTHER" id="PTHR46246">
    <property type="entry name" value="GUANOSINE-3',5'-BIS(DIPHOSPHATE) 3'-PYROPHOSPHOHYDROLASE MESH1"/>
    <property type="match status" value="1"/>
</dbReference>
<keyword evidence="3" id="KW-0378">Hydrolase</keyword>
<feature type="domain" description="HD/PDEase" evidence="12">
    <location>
        <begin position="32"/>
        <end position="140"/>
    </location>
</feature>
<dbReference type="EMBL" id="JAKMXF010000144">
    <property type="protein sequence ID" value="KAI6656582.1"/>
    <property type="molecule type" value="Genomic_DNA"/>
</dbReference>
<comment type="similarity">
    <text evidence="7">Belongs to the MESH1 family.</text>
</comment>
<dbReference type="InterPro" id="IPR003607">
    <property type="entry name" value="HD/PDEase_dom"/>
</dbReference>
<evidence type="ECO:0000256" key="9">
    <source>
        <dbReference type="ARBA" id="ARBA00041464"/>
    </source>
</evidence>
<evidence type="ECO:0000256" key="6">
    <source>
        <dbReference type="ARBA" id="ARBA00037781"/>
    </source>
</evidence>
<name>A0AAV7K5Q1_9METZ</name>
<evidence type="ECO:0000313" key="13">
    <source>
        <dbReference type="EMBL" id="KAI6656582.1"/>
    </source>
</evidence>
<protein>
    <recommendedName>
        <fullName evidence="8">Guanosine-3',5'-bis(diphosphate) 3'-pyrophosphohydrolase MESH1</fullName>
        <ecNumber evidence="5">3.1.7.2</ecNumber>
    </recommendedName>
    <alternativeName>
        <fullName evidence="9">Metazoan SpoT homolog 1</fullName>
    </alternativeName>
    <alternativeName>
        <fullName evidence="10">Penta-phosphate guanosine-3'-pyrophosphohydrolase</fullName>
    </alternativeName>
</protein>
<evidence type="ECO:0000256" key="10">
    <source>
        <dbReference type="ARBA" id="ARBA00041770"/>
    </source>
</evidence>
<comment type="cofactor">
    <cofactor evidence="1">
        <name>Mn(2+)</name>
        <dbReference type="ChEBI" id="CHEBI:29035"/>
    </cofactor>
</comment>
<dbReference type="EC" id="3.1.7.2" evidence="5"/>
<proteinExistence type="inferred from homology"/>
<evidence type="ECO:0000256" key="2">
    <source>
        <dbReference type="ARBA" id="ARBA00022723"/>
    </source>
</evidence>
<sequence>MANIEDNSIGVIIKATNFAAIKHKDQRRKDAAKTPYINHPIGVANILIEEGKVTDPAVIQAAILHDTVEDTDTTLEEIELIFGAEVRCLVDEVSDDKSLPKLERKMNQIKKSPKKSSKAKLVKLADKLYNLRDLAEQVPEGWEEDRVKEYFLWSAHVIKGMLGSNECLEKEIAKVLQGQNIDLFGELDEYVGKAIVGKND</sequence>
<dbReference type="GO" id="GO:0008893">
    <property type="term" value="F:guanosine-3',5'-bis(diphosphate) 3'-diphosphatase activity"/>
    <property type="evidence" value="ECO:0007669"/>
    <property type="project" value="UniProtKB-EC"/>
</dbReference>
<evidence type="ECO:0000256" key="4">
    <source>
        <dbReference type="ARBA" id="ARBA00023211"/>
    </source>
</evidence>
<evidence type="ECO:0000256" key="5">
    <source>
        <dbReference type="ARBA" id="ARBA00024387"/>
    </source>
</evidence>
<evidence type="ECO:0000256" key="8">
    <source>
        <dbReference type="ARBA" id="ARBA00040793"/>
    </source>
</evidence>
<dbReference type="FunFam" id="1.10.3210.10:FF:000012">
    <property type="entry name" value="HD domain containing 3"/>
    <property type="match status" value="1"/>
</dbReference>
<organism evidence="13 14">
    <name type="scientific">Oopsacas minuta</name>
    <dbReference type="NCBI Taxonomy" id="111878"/>
    <lineage>
        <taxon>Eukaryota</taxon>
        <taxon>Metazoa</taxon>
        <taxon>Porifera</taxon>
        <taxon>Hexactinellida</taxon>
        <taxon>Hexasterophora</taxon>
        <taxon>Lyssacinosida</taxon>
        <taxon>Leucopsacidae</taxon>
        <taxon>Oopsacas</taxon>
    </lineage>
</organism>
<dbReference type="GO" id="GO:0046872">
    <property type="term" value="F:metal ion binding"/>
    <property type="evidence" value="ECO:0007669"/>
    <property type="project" value="UniProtKB-KW"/>
</dbReference>
<evidence type="ECO:0000256" key="3">
    <source>
        <dbReference type="ARBA" id="ARBA00022801"/>
    </source>
</evidence>